<evidence type="ECO:0000256" key="2">
    <source>
        <dbReference type="SAM" id="SignalP"/>
    </source>
</evidence>
<protein>
    <submittedName>
        <fullName evidence="3">Uncharacterized protein</fullName>
    </submittedName>
</protein>
<organism evidence="3 4">
    <name type="scientific">Campylobacter jejuni</name>
    <dbReference type="NCBI Taxonomy" id="197"/>
    <lineage>
        <taxon>Bacteria</taxon>
        <taxon>Pseudomonadati</taxon>
        <taxon>Campylobacterota</taxon>
        <taxon>Epsilonproteobacteria</taxon>
        <taxon>Campylobacterales</taxon>
        <taxon>Campylobacteraceae</taxon>
        <taxon>Campylobacter</taxon>
    </lineage>
</organism>
<feature type="chain" id="PRO_5042956308" evidence="2">
    <location>
        <begin position="30"/>
        <end position="138"/>
    </location>
</feature>
<keyword evidence="2" id="KW-0732">Signal</keyword>
<evidence type="ECO:0000313" key="4">
    <source>
        <dbReference type="Proteomes" id="UP000735326"/>
    </source>
</evidence>
<proteinExistence type="predicted"/>
<feature type="signal peptide" evidence="2">
    <location>
        <begin position="1"/>
        <end position="29"/>
    </location>
</feature>
<keyword evidence="1" id="KW-0472">Membrane</keyword>
<comment type="caution">
    <text evidence="3">The sequence shown here is derived from an EMBL/GenBank/DDBJ whole genome shotgun (WGS) entry which is preliminary data.</text>
</comment>
<feature type="transmembrane region" description="Helical" evidence="1">
    <location>
        <begin position="54"/>
        <end position="78"/>
    </location>
</feature>
<accession>A0AAN3U8I9</accession>
<sequence>MKYLKNFNTKNTKQIMFLMALFFAIHLNAADEFAEAAEAIGSASEGGKTILGAIMSWGFSVVLPLVAMIVGVALGYKFQSKKAEQDQSTFKLFVILAGCAIAGFFVYAVIVMLISRALYGDFNELANKIYDFWRSVKW</sequence>
<keyword evidence="1" id="KW-1133">Transmembrane helix</keyword>
<evidence type="ECO:0000256" key="1">
    <source>
        <dbReference type="SAM" id="Phobius"/>
    </source>
</evidence>
<name>A0AAN3U8I9_CAMJU</name>
<dbReference type="Proteomes" id="UP000735326">
    <property type="component" value="Unassembled WGS sequence"/>
</dbReference>
<dbReference type="AlphaFoldDB" id="A0AAN3U8I9"/>
<gene>
    <name evidence="3" type="ORF">JYC20_001757</name>
</gene>
<dbReference type="RefSeq" id="WP_070273912.1">
    <property type="nucleotide sequence ID" value="NZ_MJYS01000077.1"/>
</dbReference>
<feature type="transmembrane region" description="Helical" evidence="1">
    <location>
        <begin position="90"/>
        <end position="114"/>
    </location>
</feature>
<reference evidence="3" key="1">
    <citation type="submission" date="2021-02" db="EMBL/GenBank/DDBJ databases">
        <authorList>
            <consortium name="PulseNet: The National Subtyping Network for Foodborne Disease Surveillance"/>
        </authorList>
    </citation>
    <scope>NUCLEOTIDE SEQUENCE</scope>
    <source>
        <strain evidence="3">PNUSAC020384</strain>
    </source>
</reference>
<dbReference type="EMBL" id="AAYVUT010000015">
    <property type="protein sequence ID" value="EHB2512558.1"/>
    <property type="molecule type" value="Genomic_DNA"/>
</dbReference>
<evidence type="ECO:0000313" key="3">
    <source>
        <dbReference type="EMBL" id="EHB2512558.1"/>
    </source>
</evidence>
<keyword evidence="1" id="KW-0812">Transmembrane</keyword>